<dbReference type="AlphaFoldDB" id="A0A103R5V9"/>
<dbReference type="Proteomes" id="UP000064029">
    <property type="component" value="Unassembled WGS sequence"/>
</dbReference>
<gene>
    <name evidence="1" type="ORF">WJ33_31605</name>
</gene>
<evidence type="ECO:0000313" key="1">
    <source>
        <dbReference type="EMBL" id="KVG61709.1"/>
    </source>
</evidence>
<sequence>MLAAVVAVLGWYIAHLLNAARDRANRRHDMITQYLLEAYRRLEMAANREGKTEEQAIAFESAIADIQLLGTSTQISKTVQYLKAHATGDGGLIDDVLSQLRSDLREELGLSRIDGRPVVFRFTRDWAAGDWRGNPIQRTTPAHAGKGA</sequence>
<name>A0A103R5V9_9BURK</name>
<reference evidence="1 2" key="1">
    <citation type="submission" date="2015-11" db="EMBL/GenBank/DDBJ databases">
        <title>Expanding the genomic diversity of Burkholderia species for the development of highly accurate diagnostics.</title>
        <authorList>
            <person name="Sahl J."/>
            <person name="Keim P."/>
            <person name="Wagner D."/>
        </authorList>
    </citation>
    <scope>NUCLEOTIDE SEQUENCE [LARGE SCALE GENOMIC DNA]</scope>
    <source>
        <strain evidence="1 2">MSMB2036</strain>
    </source>
</reference>
<proteinExistence type="predicted"/>
<accession>A0A103R5V9</accession>
<protein>
    <submittedName>
        <fullName evidence="1">Uncharacterized protein</fullName>
    </submittedName>
</protein>
<organism evidence="1 2">
    <name type="scientific">Burkholderia ubonensis</name>
    <dbReference type="NCBI Taxonomy" id="101571"/>
    <lineage>
        <taxon>Bacteria</taxon>
        <taxon>Pseudomonadati</taxon>
        <taxon>Pseudomonadota</taxon>
        <taxon>Betaproteobacteria</taxon>
        <taxon>Burkholderiales</taxon>
        <taxon>Burkholderiaceae</taxon>
        <taxon>Burkholderia</taxon>
        <taxon>Burkholderia cepacia complex</taxon>
    </lineage>
</organism>
<comment type="caution">
    <text evidence="1">The sequence shown here is derived from an EMBL/GenBank/DDBJ whole genome shotgun (WGS) entry which is preliminary data.</text>
</comment>
<dbReference type="EMBL" id="LOXM01000185">
    <property type="protein sequence ID" value="KVG61709.1"/>
    <property type="molecule type" value="Genomic_DNA"/>
</dbReference>
<evidence type="ECO:0000313" key="2">
    <source>
        <dbReference type="Proteomes" id="UP000064029"/>
    </source>
</evidence>